<evidence type="ECO:0000313" key="1">
    <source>
        <dbReference type="EMBL" id="XAT63741.1"/>
    </source>
</evidence>
<organism evidence="1 2">
    <name type="scientific">Geoglobus acetivorans</name>
    <dbReference type="NCBI Taxonomy" id="565033"/>
    <lineage>
        <taxon>Archaea</taxon>
        <taxon>Methanobacteriati</taxon>
        <taxon>Methanobacteriota</taxon>
        <taxon>Archaeoglobi</taxon>
        <taxon>Archaeoglobales</taxon>
        <taxon>Archaeoglobaceae</taxon>
        <taxon>Geoglobus</taxon>
    </lineage>
</organism>
<proteinExistence type="predicted"/>
<evidence type="ECO:0000313" key="2">
    <source>
        <dbReference type="Proteomes" id="UP001492541"/>
    </source>
</evidence>
<dbReference type="Proteomes" id="UP001492541">
    <property type="component" value="Chromosome"/>
</dbReference>
<gene>
    <name evidence="1" type="ORF">LPQ35_10875</name>
</gene>
<sequence length="303" mass="34362">MAKPLETRGAKLLALMLALIMLGSVLVYAFKGSKTLPEREIKYEVNGFKEILDLVSDSSRVIYLNFNLTDPGLVQLVDAYYKSLVSYDPLFRYNYIGLVSLNSMYYVEYPQTLPGNNPYVYLLDSGNYKVFFRHESKDEYMGVTVKLVRGYAMAENVNPVAVGTSDAVYKYIDRISGVAKVEDNYTAYIEKIPDLNYKFALVLFGDLANRSIRMNGSEGEVADFYFEGIALNDSGGYDKVVAINFKQNIFFVQSNVTEYYNVTRYGDLNIAFMHDTNFTRILEAKPEMRAVFIKPVETSGNES</sequence>
<dbReference type="RefSeq" id="WP_193806973.1">
    <property type="nucleotide sequence ID" value="NZ_CP087714.1"/>
</dbReference>
<name>A0ABZ3H3F1_GEOAI</name>
<dbReference type="GeneID" id="90450206"/>
<keyword evidence="2" id="KW-1185">Reference proteome</keyword>
<dbReference type="EMBL" id="CP087714">
    <property type="protein sequence ID" value="XAT63741.1"/>
    <property type="molecule type" value="Genomic_DNA"/>
</dbReference>
<accession>A0ABZ3H3F1</accession>
<reference evidence="1 2" key="1">
    <citation type="submission" date="2021-11" db="EMBL/GenBank/DDBJ databases">
        <title>Whole genome of Geoglobus acetivorans.</title>
        <authorList>
            <person name="Liu D."/>
        </authorList>
    </citation>
    <scope>NUCLEOTIDE SEQUENCE [LARGE SCALE GENOMIC DNA]</scope>
    <source>
        <strain evidence="1 2">SBH6</strain>
    </source>
</reference>
<protein>
    <submittedName>
        <fullName evidence="1">Uncharacterized protein</fullName>
    </submittedName>
</protein>